<feature type="domain" description="Fatty acid desaturase" evidence="14">
    <location>
        <begin position="31"/>
        <end position="245"/>
    </location>
</feature>
<comment type="subcellular location">
    <subcellularLocation>
        <location evidence="1">Membrane</location>
        <topology evidence="1">Multi-pass membrane protein</topology>
    </subcellularLocation>
</comment>
<evidence type="ECO:0000256" key="5">
    <source>
        <dbReference type="ARBA" id="ARBA00022832"/>
    </source>
</evidence>
<evidence type="ECO:0000256" key="9">
    <source>
        <dbReference type="ARBA" id="ARBA00023098"/>
    </source>
</evidence>
<feature type="coiled-coil region" evidence="12">
    <location>
        <begin position="284"/>
        <end position="315"/>
    </location>
</feature>
<keyword evidence="7" id="KW-0560">Oxidoreductase</keyword>
<feature type="transmembrane region" description="Helical" evidence="13">
    <location>
        <begin position="146"/>
        <end position="179"/>
    </location>
</feature>
<dbReference type="EMBL" id="QHJQ01000003">
    <property type="protein sequence ID" value="PXA04488.1"/>
    <property type="molecule type" value="Genomic_DNA"/>
</dbReference>
<dbReference type="PRINTS" id="PR00075">
    <property type="entry name" value="FACDDSATRASE"/>
</dbReference>
<evidence type="ECO:0000256" key="6">
    <source>
        <dbReference type="ARBA" id="ARBA00022989"/>
    </source>
</evidence>
<evidence type="ECO:0000256" key="10">
    <source>
        <dbReference type="ARBA" id="ARBA00023136"/>
    </source>
</evidence>
<keyword evidence="16" id="KW-1185">Reference proteome</keyword>
<keyword evidence="4 13" id="KW-0812">Transmembrane</keyword>
<comment type="caution">
    <text evidence="15">The sequence shown here is derived from an EMBL/GenBank/DDBJ whole genome shotgun (WGS) entry which is preliminary data.</text>
</comment>
<accession>A0A317ZKL7</accession>
<keyword evidence="6 13" id="KW-1133">Transmembrane helix</keyword>
<sequence length="367" mass="42386">MKIKNWDTFSFVVAYHLLILALLPSFISVFSWGAVALFLVTYIIGGLSITVGYHRLYAHRAYAANPFFEWCVLLGSALSFEMSALMWSHDHRLHHNHVDTDKDPYSIEKGFWYAHVLWLFDYKRNFDASLVGDLMKNPRVVLQDRYYAHIVIGVNLAVFLLGWALLGSALASFYLGFLVRMAMIHHSTWFINSLCHTIGSKTYARELSAVDNAILALLTFGEGYHNYHHAFAADYRNGIRWYHFDPSKWTIWLASKLGLAKNLRSINNVTVQKSLVQKDKKMILEHISDDVDEFAAELREKLEELSTAFEEKASALMIKVRELKKASAEQRKLLQREISALRASLKETWDEWVQVTRMAARQYEFAH</sequence>
<evidence type="ECO:0000256" key="1">
    <source>
        <dbReference type="ARBA" id="ARBA00004141"/>
    </source>
</evidence>
<dbReference type="CDD" id="cd03505">
    <property type="entry name" value="Delta9-FADS-like"/>
    <property type="match status" value="1"/>
</dbReference>
<feature type="transmembrane region" description="Helical" evidence="13">
    <location>
        <begin position="12"/>
        <end position="30"/>
    </location>
</feature>
<keyword evidence="3" id="KW-0444">Lipid biosynthesis</keyword>
<dbReference type="Pfam" id="PF00487">
    <property type="entry name" value="FA_desaturase"/>
    <property type="match status" value="1"/>
</dbReference>
<comment type="similarity">
    <text evidence="2">Belongs to the fatty acid desaturase type 2 family.</text>
</comment>
<keyword evidence="5" id="KW-0276">Fatty acid metabolism</keyword>
<gene>
    <name evidence="15" type="ORF">DDZ13_04750</name>
</gene>
<evidence type="ECO:0000313" key="15">
    <source>
        <dbReference type="EMBL" id="PXA04488.1"/>
    </source>
</evidence>
<evidence type="ECO:0000256" key="7">
    <source>
        <dbReference type="ARBA" id="ARBA00023002"/>
    </source>
</evidence>
<evidence type="ECO:0000256" key="13">
    <source>
        <dbReference type="SAM" id="Phobius"/>
    </source>
</evidence>
<evidence type="ECO:0000256" key="2">
    <source>
        <dbReference type="ARBA" id="ARBA00008749"/>
    </source>
</evidence>
<dbReference type="InterPro" id="IPR015876">
    <property type="entry name" value="Acyl-CoA_DS"/>
</dbReference>
<dbReference type="PANTHER" id="PTHR11351:SF31">
    <property type="entry name" value="DESATURASE 1, ISOFORM A-RELATED"/>
    <property type="match status" value="1"/>
</dbReference>
<dbReference type="GO" id="GO:0006633">
    <property type="term" value="P:fatty acid biosynthetic process"/>
    <property type="evidence" value="ECO:0007669"/>
    <property type="project" value="UniProtKB-KW"/>
</dbReference>
<protein>
    <submittedName>
        <fullName evidence="15">Fatty acid desaturase</fullName>
    </submittedName>
</protein>
<dbReference type="InParanoid" id="A0A317ZKL7"/>
<dbReference type="InterPro" id="IPR005804">
    <property type="entry name" value="FA_desaturase_dom"/>
</dbReference>
<dbReference type="OrthoDB" id="9768289at2"/>
<evidence type="ECO:0000256" key="8">
    <source>
        <dbReference type="ARBA" id="ARBA00023004"/>
    </source>
</evidence>
<evidence type="ECO:0000256" key="3">
    <source>
        <dbReference type="ARBA" id="ARBA00022516"/>
    </source>
</evidence>
<reference evidence="15 16" key="1">
    <citation type="submission" date="2018-05" db="EMBL/GenBank/DDBJ databases">
        <title>Coraliomargarita sinensis sp. nov., isolated from a marine solar saltern.</title>
        <authorList>
            <person name="Zhou L.Y."/>
        </authorList>
    </citation>
    <scope>NUCLEOTIDE SEQUENCE [LARGE SCALE GENOMIC DNA]</scope>
    <source>
        <strain evidence="15 16">WN38</strain>
    </source>
</reference>
<dbReference type="AlphaFoldDB" id="A0A317ZKL7"/>
<evidence type="ECO:0000256" key="11">
    <source>
        <dbReference type="ARBA" id="ARBA00023160"/>
    </source>
</evidence>
<keyword evidence="12" id="KW-0175">Coiled coil</keyword>
<evidence type="ECO:0000256" key="12">
    <source>
        <dbReference type="SAM" id="Coils"/>
    </source>
</evidence>
<organism evidence="15 16">
    <name type="scientific">Coraliomargarita sinensis</name>
    <dbReference type="NCBI Taxonomy" id="2174842"/>
    <lineage>
        <taxon>Bacteria</taxon>
        <taxon>Pseudomonadati</taxon>
        <taxon>Verrucomicrobiota</taxon>
        <taxon>Opitutia</taxon>
        <taxon>Puniceicoccales</taxon>
        <taxon>Coraliomargaritaceae</taxon>
        <taxon>Coraliomargarita</taxon>
    </lineage>
</organism>
<dbReference type="Proteomes" id="UP000247099">
    <property type="component" value="Unassembled WGS sequence"/>
</dbReference>
<dbReference type="PANTHER" id="PTHR11351">
    <property type="entry name" value="ACYL-COA DESATURASE"/>
    <property type="match status" value="1"/>
</dbReference>
<feature type="transmembrane region" description="Helical" evidence="13">
    <location>
        <begin position="36"/>
        <end position="55"/>
    </location>
</feature>
<name>A0A317ZKL7_9BACT</name>
<dbReference type="GO" id="GO:0016717">
    <property type="term" value="F:oxidoreductase activity, acting on paired donors, with oxidation of a pair of donors resulting in the reduction of molecular oxygen to two molecules of water"/>
    <property type="evidence" value="ECO:0007669"/>
    <property type="project" value="InterPro"/>
</dbReference>
<dbReference type="RefSeq" id="WP_110130297.1">
    <property type="nucleotide sequence ID" value="NZ_QHJQ01000003.1"/>
</dbReference>
<keyword evidence="9" id="KW-0443">Lipid metabolism</keyword>
<keyword evidence="8" id="KW-0408">Iron</keyword>
<dbReference type="GO" id="GO:0016020">
    <property type="term" value="C:membrane"/>
    <property type="evidence" value="ECO:0007669"/>
    <property type="project" value="UniProtKB-SubCell"/>
</dbReference>
<keyword evidence="10 13" id="KW-0472">Membrane</keyword>
<evidence type="ECO:0000259" key="14">
    <source>
        <dbReference type="Pfam" id="PF00487"/>
    </source>
</evidence>
<evidence type="ECO:0000256" key="4">
    <source>
        <dbReference type="ARBA" id="ARBA00022692"/>
    </source>
</evidence>
<proteinExistence type="inferred from homology"/>
<evidence type="ECO:0000313" key="16">
    <source>
        <dbReference type="Proteomes" id="UP000247099"/>
    </source>
</evidence>
<keyword evidence="11" id="KW-0275">Fatty acid biosynthesis</keyword>